<dbReference type="InterPro" id="IPR004788">
    <property type="entry name" value="Ribose5P_isomerase_type_A"/>
</dbReference>
<reference evidence="4" key="1">
    <citation type="submission" date="2022-10" db="EMBL/GenBank/DDBJ databases">
        <authorList>
            <person name="Kim H.S."/>
            <person name="Kim J.-S."/>
            <person name="Suh M.K."/>
            <person name="Eom M.K."/>
            <person name="Lee J.-S."/>
        </authorList>
    </citation>
    <scope>NUCLEOTIDE SEQUENCE</scope>
    <source>
        <strain evidence="4">LIP-5</strain>
    </source>
</reference>
<comment type="pathway">
    <text evidence="3">Carbohydrate degradation; pentose phosphate pathway; D-ribose 5-phosphate from D-ribulose 5-phosphate (non-oxidative stage): step 1/1.</text>
</comment>
<dbReference type="PROSITE" id="PS51257">
    <property type="entry name" value="PROKAR_LIPOPROTEIN"/>
    <property type="match status" value="1"/>
</dbReference>
<evidence type="ECO:0000256" key="1">
    <source>
        <dbReference type="ARBA" id="ARBA00001713"/>
    </source>
</evidence>
<comment type="caution">
    <text evidence="4">The sequence shown here is derived from an EMBL/GenBank/DDBJ whole genome shotgun (WGS) entry which is preliminary data.</text>
</comment>
<dbReference type="GO" id="GO:0006014">
    <property type="term" value="P:D-ribose metabolic process"/>
    <property type="evidence" value="ECO:0007669"/>
    <property type="project" value="TreeGrafter"/>
</dbReference>
<comment type="function">
    <text evidence="3">Catalyzes the reversible conversion of ribose-5-phosphate to ribulose 5-phosphate.</text>
</comment>
<feature type="binding site" evidence="3">
    <location>
        <begin position="25"/>
        <end position="28"/>
    </location>
    <ligand>
        <name>substrate</name>
    </ligand>
</feature>
<evidence type="ECO:0000256" key="2">
    <source>
        <dbReference type="ARBA" id="ARBA00023235"/>
    </source>
</evidence>
<comment type="catalytic activity">
    <reaction evidence="1 3">
        <text>aldehydo-D-ribose 5-phosphate = D-ribulose 5-phosphate</text>
        <dbReference type="Rhea" id="RHEA:14657"/>
        <dbReference type="ChEBI" id="CHEBI:58121"/>
        <dbReference type="ChEBI" id="CHEBI:58273"/>
        <dbReference type="EC" id="5.3.1.6"/>
    </reaction>
</comment>
<evidence type="ECO:0000256" key="3">
    <source>
        <dbReference type="HAMAP-Rule" id="MF_00170"/>
    </source>
</evidence>
<evidence type="ECO:0000313" key="5">
    <source>
        <dbReference type="Proteomes" id="UP001209317"/>
    </source>
</evidence>
<feature type="binding site" evidence="3">
    <location>
        <begin position="81"/>
        <end position="84"/>
    </location>
    <ligand>
        <name>substrate</name>
    </ligand>
</feature>
<feature type="binding site" evidence="3">
    <location>
        <begin position="94"/>
        <end position="97"/>
    </location>
    <ligand>
        <name>substrate</name>
    </ligand>
</feature>
<sequence>MDPKQLAGEQAAAYVENNMVIGLGTGSTACWAIKKIGERIANEGLQLTCTATSIQSEKLAEQFHIPLTDIAQVSSIDITIDGADEIDRQLDMIKGGGGALLREKIIANITKYYIIVADESKYVAQLGAFGIPVEVVPFGWQRTAEHLEKLGAKPTLRKKEQETFITDNGNYILDCDFGLINDAASLETSIHNIPGVVVCGLFISRAHKLILGKKDGSTEEITTKR</sequence>
<dbReference type="EMBL" id="JAOTPL010000009">
    <property type="protein sequence ID" value="MCU7694426.1"/>
    <property type="molecule type" value="Genomic_DNA"/>
</dbReference>
<dbReference type="FunFam" id="3.40.50.1360:FF:000001">
    <property type="entry name" value="Ribose-5-phosphate isomerase A"/>
    <property type="match status" value="1"/>
</dbReference>
<proteinExistence type="inferred from homology"/>
<dbReference type="GO" id="GO:0005829">
    <property type="term" value="C:cytosol"/>
    <property type="evidence" value="ECO:0007669"/>
    <property type="project" value="TreeGrafter"/>
</dbReference>
<dbReference type="EC" id="5.3.1.6" evidence="3"/>
<feature type="binding site" evidence="3">
    <location>
        <position position="121"/>
    </location>
    <ligand>
        <name>substrate</name>
    </ligand>
</feature>
<dbReference type="AlphaFoldDB" id="A0AAE3IQ85"/>
<dbReference type="InterPro" id="IPR020672">
    <property type="entry name" value="Ribose5P_isomerase_typA_subgr"/>
</dbReference>
<dbReference type="PANTHER" id="PTHR11934">
    <property type="entry name" value="RIBOSE-5-PHOSPHATE ISOMERASE"/>
    <property type="match status" value="1"/>
</dbReference>
<dbReference type="SUPFAM" id="SSF75445">
    <property type="entry name" value="D-ribose-5-phosphate isomerase (RpiA), lid domain"/>
    <property type="match status" value="1"/>
</dbReference>
<dbReference type="Pfam" id="PF06026">
    <property type="entry name" value="Rib_5-P_isom_A"/>
    <property type="match status" value="1"/>
</dbReference>
<dbReference type="CDD" id="cd01398">
    <property type="entry name" value="RPI_A"/>
    <property type="match status" value="1"/>
</dbReference>
<gene>
    <name evidence="3 4" type="primary">rpiA</name>
    <name evidence="4" type="ORF">OD355_07845</name>
</gene>
<dbReference type="RefSeq" id="WP_263037912.1">
    <property type="nucleotide sequence ID" value="NZ_JAOTPL010000009.1"/>
</dbReference>
<dbReference type="SUPFAM" id="SSF100950">
    <property type="entry name" value="NagB/RpiA/CoA transferase-like"/>
    <property type="match status" value="1"/>
</dbReference>
<organism evidence="4 5">
    <name type="scientific">Haoranjiania flava</name>
    <dbReference type="NCBI Taxonomy" id="1856322"/>
    <lineage>
        <taxon>Bacteria</taxon>
        <taxon>Pseudomonadati</taxon>
        <taxon>Bacteroidota</taxon>
        <taxon>Chitinophagia</taxon>
        <taxon>Chitinophagales</taxon>
        <taxon>Chitinophagaceae</taxon>
        <taxon>Haoranjiania</taxon>
    </lineage>
</organism>
<dbReference type="NCBIfam" id="NF001924">
    <property type="entry name" value="PRK00702.1"/>
    <property type="match status" value="1"/>
</dbReference>
<dbReference type="Gene3D" id="3.30.70.260">
    <property type="match status" value="1"/>
</dbReference>
<accession>A0AAE3IQ85</accession>
<feature type="active site" description="Proton acceptor" evidence="3">
    <location>
        <position position="103"/>
    </location>
</feature>
<dbReference type="InterPro" id="IPR037171">
    <property type="entry name" value="NagB/RpiA_transferase-like"/>
</dbReference>
<dbReference type="NCBIfam" id="TIGR00021">
    <property type="entry name" value="rpiA"/>
    <property type="match status" value="1"/>
</dbReference>
<protein>
    <recommendedName>
        <fullName evidence="3">Ribose-5-phosphate isomerase A</fullName>
        <ecNumber evidence="3">5.3.1.6</ecNumber>
    </recommendedName>
    <alternativeName>
        <fullName evidence="3">Phosphoriboisomerase A</fullName>
        <shortName evidence="3">PRI</shortName>
    </alternativeName>
</protein>
<dbReference type="PANTHER" id="PTHR11934:SF0">
    <property type="entry name" value="RIBOSE-5-PHOSPHATE ISOMERASE"/>
    <property type="match status" value="1"/>
</dbReference>
<name>A0AAE3IQ85_9BACT</name>
<dbReference type="GO" id="GO:0004751">
    <property type="term" value="F:ribose-5-phosphate isomerase activity"/>
    <property type="evidence" value="ECO:0007669"/>
    <property type="project" value="UniProtKB-UniRule"/>
</dbReference>
<dbReference type="Proteomes" id="UP001209317">
    <property type="component" value="Unassembled WGS sequence"/>
</dbReference>
<dbReference type="Gene3D" id="3.40.50.1360">
    <property type="match status" value="1"/>
</dbReference>
<comment type="similarity">
    <text evidence="3">Belongs to the ribose 5-phosphate isomerase family.</text>
</comment>
<evidence type="ECO:0000313" key="4">
    <source>
        <dbReference type="EMBL" id="MCU7694426.1"/>
    </source>
</evidence>
<keyword evidence="2 3" id="KW-0413">Isomerase</keyword>
<dbReference type="GO" id="GO:0009052">
    <property type="term" value="P:pentose-phosphate shunt, non-oxidative branch"/>
    <property type="evidence" value="ECO:0007669"/>
    <property type="project" value="UniProtKB-UniRule"/>
</dbReference>
<comment type="subunit">
    <text evidence="3">Homodimer.</text>
</comment>
<keyword evidence="5" id="KW-1185">Reference proteome</keyword>
<dbReference type="HAMAP" id="MF_00170">
    <property type="entry name" value="Rib_5P_isom_A"/>
    <property type="match status" value="1"/>
</dbReference>